<name>A0A561D570_9BACI</name>
<dbReference type="CDD" id="cd12870">
    <property type="entry name" value="MqsA"/>
    <property type="match status" value="1"/>
</dbReference>
<proteinExistence type="predicted"/>
<dbReference type="Pfam" id="PF14122">
    <property type="entry name" value="YokU"/>
    <property type="match status" value="1"/>
</dbReference>
<dbReference type="EMBL" id="VIVN01000009">
    <property type="protein sequence ID" value="TWD98605.1"/>
    <property type="molecule type" value="Genomic_DNA"/>
</dbReference>
<dbReference type="InterPro" id="IPR022451">
    <property type="entry name" value="CHP03829_YokU"/>
</dbReference>
<gene>
    <name evidence="1" type="ORF">FB550_109111</name>
</gene>
<dbReference type="AlphaFoldDB" id="A0A561D570"/>
<protein>
    <submittedName>
        <fullName evidence="1">Putative YokU family protein</fullName>
    </submittedName>
</protein>
<dbReference type="Proteomes" id="UP000319671">
    <property type="component" value="Unassembled WGS sequence"/>
</dbReference>
<keyword evidence="2" id="KW-1185">Reference proteome</keyword>
<organism evidence="1 2">
    <name type="scientific">Neobacillus bataviensis</name>
    <dbReference type="NCBI Taxonomy" id="220685"/>
    <lineage>
        <taxon>Bacteria</taxon>
        <taxon>Bacillati</taxon>
        <taxon>Bacillota</taxon>
        <taxon>Bacilli</taxon>
        <taxon>Bacillales</taxon>
        <taxon>Bacillaceae</taxon>
        <taxon>Neobacillus</taxon>
    </lineage>
</organism>
<dbReference type="NCBIfam" id="TIGR03829">
    <property type="entry name" value="YokU_near_AblA"/>
    <property type="match status" value="1"/>
</dbReference>
<evidence type="ECO:0000313" key="1">
    <source>
        <dbReference type="EMBL" id="TWD98605.1"/>
    </source>
</evidence>
<dbReference type="NCBIfam" id="TIGR03831">
    <property type="entry name" value="YgiT_finger"/>
    <property type="match status" value="1"/>
</dbReference>
<sequence length="93" mass="10859">MLICQWCESETVRETSNTVYWELPDGTKVIEIQGTPSILCLECGMNYQTDTTVKEIEDQLYLIDSSMLEKSMKYETLMAAPRLLKRNYFDFSK</sequence>
<comment type="caution">
    <text evidence="1">The sequence shown here is derived from an EMBL/GenBank/DDBJ whole genome shotgun (WGS) entry which is preliminary data.</text>
</comment>
<dbReference type="InterPro" id="IPR022453">
    <property type="entry name" value="Znf_MqsA-type"/>
</dbReference>
<reference evidence="1 2" key="1">
    <citation type="submission" date="2019-06" db="EMBL/GenBank/DDBJ databases">
        <title>Sorghum-associated microbial communities from plants grown in Nebraska, USA.</title>
        <authorList>
            <person name="Schachtman D."/>
        </authorList>
    </citation>
    <scope>NUCLEOTIDE SEQUENCE [LARGE SCALE GENOMIC DNA]</scope>
    <source>
        <strain evidence="1 2">2482</strain>
    </source>
</reference>
<evidence type="ECO:0000313" key="2">
    <source>
        <dbReference type="Proteomes" id="UP000319671"/>
    </source>
</evidence>
<accession>A0A561D570</accession>